<feature type="domain" description="DUF1156" evidence="1">
    <location>
        <begin position="15"/>
        <end position="84"/>
    </location>
</feature>
<name>A0ABS7H2G6_9HYPH</name>
<evidence type="ECO:0000313" key="2">
    <source>
        <dbReference type="EMBL" id="MBW9055991.1"/>
    </source>
</evidence>
<dbReference type="Gene3D" id="3.40.50.150">
    <property type="entry name" value="Vaccinia Virus protein VP39"/>
    <property type="match status" value="1"/>
</dbReference>
<dbReference type="SUPFAM" id="SSF53335">
    <property type="entry name" value="S-adenosyl-L-methionine-dependent methyltransferases"/>
    <property type="match status" value="1"/>
</dbReference>
<evidence type="ECO:0000313" key="3">
    <source>
        <dbReference type="Proteomes" id="UP000717752"/>
    </source>
</evidence>
<sequence length="944" mass="103873">MTASAPRKKLIEVSIPLEAINAASAREKSIRHGHPSTLHLWWARRPLAACRAVLFSQLVDDPSSWPERFPTEEAQDIERRRLHRVIERMVPWEASNNEEILNDARWEIARSVAWGLGEEPPAKGDGKAILAYLQAKAPPVYDPFSGGGSIPLEAQRLGLRAHGSDINPVAVLIGKALVEIAPKFAGRPPVNPKARKELERGRWNGKGAHGLADDVRYYGQWMRDEAQRRIGHLYPNAVRPDGSEVSVNAWLWARTVRSPDPAAKGAMVPLVSSFMLSTKANSKSWVEVVLDESAPDGWRFEVKSGEMSGAEEERAKLGTKTGRGEFGCILSGSALNDDYIRMQTAAGNGSWRPMAIVAEASKGKQYLPIESAPVPKVSSDLLSFTPDQLMFSGALGFRLQAYGVRTWGEFFRERQIASLTTFAGLIEEAQNLVRSDASQMGEDADDYARSVAAFLICALGRSVDYWTINTMWEPGGEFIIHTFSEMTIPIVWDSAEGNPFALGGGGWNKTCLDWVVRVIDALPLNVAQGAIRNLRAQDIDPPSNVVFSSDPPYFDNIGYADLSDAFYVWERKPLSAVFPELSRRLATPKDDELVATSARHGGPKPARDFFLEGMTTVFERMHRSTSTDPISIYYSYKEKGQVGQGSGWESFLEAIVVPGWQIDASWPLKTERPTRNRSIGKAALASSIVLVCRKRPSDAPIVTRAEFIRALKREMPGAIDAIRKAGVGPVDVQQCIIGPGMGVFSRYAKVLEDDDGGMSVKTALTIINRVWGEIDQELDTAFDAETQVALAWYAAYGFDARASGELITLANAKNISADALFDSEVFENLRGKTALTPREKLPKNWTPMKDRTLTIWECVQHTARVLNAEDGGAEAAAQLVAEMGPAGDQARKLAYRLFAIATHKGWSQEELTYNQLAQEWAHLEDAGTRVASSTTKPAQAAFDL</sequence>
<gene>
    <name evidence="2" type="ORF">JNB85_26630</name>
</gene>
<dbReference type="Proteomes" id="UP000717752">
    <property type="component" value="Unassembled WGS sequence"/>
</dbReference>
<protein>
    <submittedName>
        <fullName evidence="2">DUF1156 domain-containing protein</fullName>
    </submittedName>
</protein>
<accession>A0ABS7H2G6</accession>
<dbReference type="Pfam" id="PF06634">
    <property type="entry name" value="DUF1156"/>
    <property type="match status" value="1"/>
</dbReference>
<evidence type="ECO:0000259" key="1">
    <source>
        <dbReference type="Pfam" id="PF06634"/>
    </source>
</evidence>
<dbReference type="RefSeq" id="WP_220337432.1">
    <property type="nucleotide sequence ID" value="NZ_JAEUAK010000014.1"/>
</dbReference>
<organism evidence="2 3">
    <name type="scientific">Rhizobium mesosinicum</name>
    <dbReference type="NCBI Taxonomy" id="335017"/>
    <lineage>
        <taxon>Bacteria</taxon>
        <taxon>Pseudomonadati</taxon>
        <taxon>Pseudomonadota</taxon>
        <taxon>Alphaproteobacteria</taxon>
        <taxon>Hyphomicrobiales</taxon>
        <taxon>Rhizobiaceae</taxon>
        <taxon>Rhizobium/Agrobacterium group</taxon>
        <taxon>Rhizobium</taxon>
    </lineage>
</organism>
<reference evidence="2 3" key="1">
    <citation type="journal article" date="2021" name="MBio">
        <title>Poor Competitiveness of Bradyrhizobium in Pigeon Pea Root Colonization in Indian Soils.</title>
        <authorList>
            <person name="Chalasani D."/>
            <person name="Basu A."/>
            <person name="Pullabhotla S.V.S.R.N."/>
            <person name="Jorrin B."/>
            <person name="Neal A.L."/>
            <person name="Poole P.S."/>
            <person name="Podile A.R."/>
            <person name="Tkacz A."/>
        </authorList>
    </citation>
    <scope>NUCLEOTIDE SEQUENCE [LARGE SCALE GENOMIC DNA]</scope>
    <source>
        <strain evidence="2 3">HU56</strain>
    </source>
</reference>
<dbReference type="InterPro" id="IPR029063">
    <property type="entry name" value="SAM-dependent_MTases_sf"/>
</dbReference>
<dbReference type="InterPro" id="IPR009537">
    <property type="entry name" value="DUF1156"/>
</dbReference>
<keyword evidence="3" id="KW-1185">Reference proteome</keyword>
<proteinExistence type="predicted"/>
<dbReference type="EMBL" id="JAEUAK010000014">
    <property type="protein sequence ID" value="MBW9055991.1"/>
    <property type="molecule type" value="Genomic_DNA"/>
</dbReference>
<comment type="caution">
    <text evidence="2">The sequence shown here is derived from an EMBL/GenBank/DDBJ whole genome shotgun (WGS) entry which is preliminary data.</text>
</comment>